<evidence type="ECO:0008006" key="4">
    <source>
        <dbReference type="Google" id="ProtNLM"/>
    </source>
</evidence>
<evidence type="ECO:0000313" key="3">
    <source>
        <dbReference type="Proteomes" id="UP001429984"/>
    </source>
</evidence>
<gene>
    <name evidence="2" type="ORF">IU514_08025</name>
</gene>
<protein>
    <recommendedName>
        <fullName evidence="4">SH3 domain-containing protein</fullName>
    </recommendedName>
</protein>
<dbReference type="PROSITE" id="PS51257">
    <property type="entry name" value="PROKAR_LIPOPROTEIN"/>
    <property type="match status" value="1"/>
</dbReference>
<dbReference type="Proteomes" id="UP001429984">
    <property type="component" value="Unassembled WGS sequence"/>
</dbReference>
<keyword evidence="1" id="KW-0732">Signal</keyword>
<comment type="caution">
    <text evidence="2">The sequence shown here is derived from an EMBL/GenBank/DDBJ whole genome shotgun (WGS) entry which is preliminary data.</text>
</comment>
<feature type="chain" id="PRO_5045401819" description="SH3 domain-containing protein" evidence="1">
    <location>
        <begin position="32"/>
        <end position="107"/>
    </location>
</feature>
<feature type="signal peptide" evidence="1">
    <location>
        <begin position="1"/>
        <end position="31"/>
    </location>
</feature>
<dbReference type="EMBL" id="JADLZT010000004">
    <property type="protein sequence ID" value="MBF6023974.1"/>
    <property type="molecule type" value="Genomic_DNA"/>
</dbReference>
<dbReference type="RefSeq" id="WP_194930583.1">
    <property type="nucleotide sequence ID" value="NZ_JADLZT010000004.1"/>
</dbReference>
<organism evidence="2 3">
    <name type="scientific">Lysobacter niastensis</name>
    <dbReference type="NCBI Taxonomy" id="380629"/>
    <lineage>
        <taxon>Bacteria</taxon>
        <taxon>Pseudomonadati</taxon>
        <taxon>Pseudomonadota</taxon>
        <taxon>Gammaproteobacteria</taxon>
        <taxon>Lysobacterales</taxon>
        <taxon>Lysobacteraceae</taxon>
        <taxon>Lysobacter</taxon>
    </lineage>
</organism>
<evidence type="ECO:0000313" key="2">
    <source>
        <dbReference type="EMBL" id="MBF6023974.1"/>
    </source>
</evidence>
<reference evidence="2 3" key="1">
    <citation type="submission" date="2020-11" db="EMBL/GenBank/DDBJ databases">
        <title>Draft Genome Sequence and Secondary Metabolite Biosynthetic Potential of the Lysobacter niastensis Type strain DSM 18481.</title>
        <authorList>
            <person name="Turrini P."/>
            <person name="Artuso I."/>
            <person name="Tescari M."/>
            <person name="Lugli G.A."/>
            <person name="Frangipani E."/>
            <person name="Ventura M."/>
            <person name="Visca P."/>
        </authorList>
    </citation>
    <scope>NUCLEOTIDE SEQUENCE [LARGE SCALE GENOMIC DNA]</scope>
    <source>
        <strain evidence="2 3">DSM 18481</strain>
    </source>
</reference>
<name>A0ABS0B8J6_9GAMM</name>
<sequence>MRRKIRKGTAISAFLAALLAACSDRPITAHATEPVSVFASQSDAANERSFNQDHQAPLAKLERGAAVTVLSDEYGKDYWACRVRTEGSVEGWVLCTSLDYPERRAGT</sequence>
<keyword evidence="3" id="KW-1185">Reference proteome</keyword>
<proteinExistence type="predicted"/>
<evidence type="ECO:0000256" key="1">
    <source>
        <dbReference type="SAM" id="SignalP"/>
    </source>
</evidence>
<accession>A0ABS0B8J6</accession>